<dbReference type="RefSeq" id="WP_119657697.1">
    <property type="nucleotide sequence ID" value="NZ_JBHUOI010000071.1"/>
</dbReference>
<keyword evidence="6 7" id="KW-0472">Membrane</keyword>
<dbReference type="GO" id="GO:0055085">
    <property type="term" value="P:transmembrane transport"/>
    <property type="evidence" value="ECO:0007669"/>
    <property type="project" value="InterPro"/>
</dbReference>
<organism evidence="9 10">
    <name type="scientific">Hymenobacter rubripertinctus</name>
    <dbReference type="NCBI Taxonomy" id="2029981"/>
    <lineage>
        <taxon>Bacteria</taxon>
        <taxon>Pseudomonadati</taxon>
        <taxon>Bacteroidota</taxon>
        <taxon>Cytophagia</taxon>
        <taxon>Cytophagales</taxon>
        <taxon>Hymenobacteraceae</taxon>
        <taxon>Hymenobacter</taxon>
    </lineage>
</organism>
<reference evidence="9 10" key="1">
    <citation type="submission" date="2019-01" db="EMBL/GenBank/DDBJ databases">
        <title>Hymenobacter humicola sp. nov., isolated from soils in Antarctica.</title>
        <authorList>
            <person name="Sedlacek I."/>
            <person name="Holochova P."/>
            <person name="Kralova S."/>
            <person name="Pantucek R."/>
            <person name="Stankova E."/>
            <person name="Vrbovska V."/>
            <person name="Kristofova L."/>
            <person name="Svec P."/>
            <person name="Busse H.-J."/>
        </authorList>
    </citation>
    <scope>NUCLEOTIDE SEQUENCE [LARGE SCALE GENOMIC DNA]</scope>
    <source>
        <strain evidence="9 10">CCM 8852</strain>
    </source>
</reference>
<dbReference type="Proteomes" id="UP000284250">
    <property type="component" value="Unassembled WGS sequence"/>
</dbReference>
<evidence type="ECO:0000313" key="10">
    <source>
        <dbReference type="Proteomes" id="UP000284250"/>
    </source>
</evidence>
<evidence type="ECO:0000256" key="2">
    <source>
        <dbReference type="ARBA" id="ARBA00022448"/>
    </source>
</evidence>
<dbReference type="Pfam" id="PF00528">
    <property type="entry name" value="BPD_transp_1"/>
    <property type="match status" value="1"/>
</dbReference>
<feature type="transmembrane region" description="Helical" evidence="7">
    <location>
        <begin position="265"/>
        <end position="291"/>
    </location>
</feature>
<comment type="subcellular location">
    <subcellularLocation>
        <location evidence="1 7">Cell membrane</location>
        <topology evidence="1 7">Multi-pass membrane protein</topology>
    </subcellularLocation>
</comment>
<dbReference type="CDD" id="cd06261">
    <property type="entry name" value="TM_PBP2"/>
    <property type="match status" value="1"/>
</dbReference>
<evidence type="ECO:0000313" key="9">
    <source>
        <dbReference type="EMBL" id="RIY05341.1"/>
    </source>
</evidence>
<keyword evidence="5 7" id="KW-1133">Transmembrane helix</keyword>
<dbReference type="OrthoDB" id="24153at2"/>
<dbReference type="GO" id="GO:0005886">
    <property type="term" value="C:plasma membrane"/>
    <property type="evidence" value="ECO:0007669"/>
    <property type="project" value="UniProtKB-SubCell"/>
</dbReference>
<evidence type="ECO:0000256" key="6">
    <source>
        <dbReference type="ARBA" id="ARBA00023136"/>
    </source>
</evidence>
<feature type="transmembrane region" description="Helical" evidence="7">
    <location>
        <begin position="121"/>
        <end position="141"/>
    </location>
</feature>
<dbReference type="InterPro" id="IPR035906">
    <property type="entry name" value="MetI-like_sf"/>
</dbReference>
<sequence>MPVLLRHTAQALVAVWLTLSALFLLSRSVTDPAAFIQSTLSANTRLDARIDQAALTQQLLRRYGLSAPLFYTSWQPAAGWRWHGTGNQYHQWLGQLLAGNLGISYRQGAPVRGLLGEALRYTLPLTLLATTGSVGLAIGMATSLGYRPRARRLVLLALHGIQSFPLFLVAVGLLLLLANPDTLAWFPAFGLGLEPESGNWGQRAGELLYHLALPVLSLVIVSLPGLVIQLDGAIQQEMTRAYVATARAKGASRRRTMRGHVLRNALLPTIALLTDLLPNLVAGSVVVEVLFALPGMGRLLAEAAATQDYPLLLGAVGLVAVVRLVAQWLTDVAYQLTDPRIRL</sequence>
<keyword evidence="3" id="KW-1003">Cell membrane</keyword>
<feature type="domain" description="ABC transmembrane type-1" evidence="8">
    <location>
        <begin position="119"/>
        <end position="330"/>
    </location>
</feature>
<comment type="similarity">
    <text evidence="7">Belongs to the binding-protein-dependent transport system permease family.</text>
</comment>
<dbReference type="PANTHER" id="PTHR43163">
    <property type="entry name" value="DIPEPTIDE TRANSPORT SYSTEM PERMEASE PROTEIN DPPB-RELATED"/>
    <property type="match status" value="1"/>
</dbReference>
<dbReference type="InterPro" id="IPR000515">
    <property type="entry name" value="MetI-like"/>
</dbReference>
<keyword evidence="4 7" id="KW-0812">Transmembrane</keyword>
<evidence type="ECO:0000256" key="5">
    <source>
        <dbReference type="ARBA" id="ARBA00022989"/>
    </source>
</evidence>
<dbReference type="SUPFAM" id="SSF161098">
    <property type="entry name" value="MetI-like"/>
    <property type="match status" value="1"/>
</dbReference>
<accession>A0A418QJL1</accession>
<evidence type="ECO:0000256" key="1">
    <source>
        <dbReference type="ARBA" id="ARBA00004651"/>
    </source>
</evidence>
<comment type="caution">
    <text evidence="9">The sequence shown here is derived from an EMBL/GenBank/DDBJ whole genome shotgun (WGS) entry which is preliminary data.</text>
</comment>
<feature type="transmembrane region" description="Helical" evidence="7">
    <location>
        <begin position="153"/>
        <end position="178"/>
    </location>
</feature>
<dbReference type="AlphaFoldDB" id="A0A418QJL1"/>
<dbReference type="PROSITE" id="PS50928">
    <property type="entry name" value="ABC_TM1"/>
    <property type="match status" value="1"/>
</dbReference>
<evidence type="ECO:0000256" key="7">
    <source>
        <dbReference type="RuleBase" id="RU363032"/>
    </source>
</evidence>
<dbReference type="EMBL" id="QYCN01000059">
    <property type="protein sequence ID" value="RIY05341.1"/>
    <property type="molecule type" value="Genomic_DNA"/>
</dbReference>
<evidence type="ECO:0000256" key="4">
    <source>
        <dbReference type="ARBA" id="ARBA00022692"/>
    </source>
</evidence>
<evidence type="ECO:0000259" key="8">
    <source>
        <dbReference type="PROSITE" id="PS50928"/>
    </source>
</evidence>
<protein>
    <submittedName>
        <fullName evidence="9">ABC transporter permease</fullName>
    </submittedName>
</protein>
<feature type="transmembrane region" description="Helical" evidence="7">
    <location>
        <begin position="207"/>
        <end position="228"/>
    </location>
</feature>
<name>A0A418QJL1_9BACT</name>
<dbReference type="PANTHER" id="PTHR43163:SF6">
    <property type="entry name" value="DIPEPTIDE TRANSPORT SYSTEM PERMEASE PROTEIN DPPB-RELATED"/>
    <property type="match status" value="1"/>
</dbReference>
<dbReference type="Gene3D" id="1.10.3720.10">
    <property type="entry name" value="MetI-like"/>
    <property type="match status" value="1"/>
</dbReference>
<keyword evidence="10" id="KW-1185">Reference proteome</keyword>
<keyword evidence="2 7" id="KW-0813">Transport</keyword>
<gene>
    <name evidence="9" type="ORF">D0T11_20565</name>
</gene>
<evidence type="ECO:0000256" key="3">
    <source>
        <dbReference type="ARBA" id="ARBA00022475"/>
    </source>
</evidence>
<proteinExistence type="inferred from homology"/>
<feature type="transmembrane region" description="Helical" evidence="7">
    <location>
        <begin position="311"/>
        <end position="334"/>
    </location>
</feature>